<keyword evidence="1" id="KW-0472">Membrane</keyword>
<name>A0A8J3F9X8_9ACTN</name>
<feature type="transmembrane region" description="Helical" evidence="1">
    <location>
        <begin position="173"/>
        <end position="192"/>
    </location>
</feature>
<gene>
    <name evidence="2" type="ORF">GCM10010123_19850</name>
</gene>
<proteinExistence type="predicted"/>
<dbReference type="InterPro" id="IPR045782">
    <property type="entry name" value="TrbL_3"/>
</dbReference>
<reference evidence="2" key="1">
    <citation type="journal article" date="2014" name="Int. J. Syst. Evol. Microbiol.">
        <title>Complete genome sequence of Corynebacterium casei LMG S-19264T (=DSM 44701T), isolated from a smear-ripened cheese.</title>
        <authorList>
            <consortium name="US DOE Joint Genome Institute (JGI-PGF)"/>
            <person name="Walter F."/>
            <person name="Albersmeier A."/>
            <person name="Kalinowski J."/>
            <person name="Ruckert C."/>
        </authorList>
    </citation>
    <scope>NUCLEOTIDE SEQUENCE</scope>
    <source>
        <strain evidence="2">JCM 3090</strain>
    </source>
</reference>
<dbReference type="RefSeq" id="WP_189169762.1">
    <property type="nucleotide sequence ID" value="NZ_BMQB01000003.1"/>
</dbReference>
<feature type="transmembrane region" description="Helical" evidence="1">
    <location>
        <begin position="204"/>
        <end position="226"/>
    </location>
</feature>
<dbReference type="EMBL" id="BMQB01000003">
    <property type="protein sequence ID" value="GGJ90043.1"/>
    <property type="molecule type" value="Genomic_DNA"/>
</dbReference>
<dbReference type="Proteomes" id="UP000649739">
    <property type="component" value="Unassembled WGS sequence"/>
</dbReference>
<reference evidence="2" key="2">
    <citation type="submission" date="2020-09" db="EMBL/GenBank/DDBJ databases">
        <authorList>
            <person name="Sun Q."/>
            <person name="Ohkuma M."/>
        </authorList>
    </citation>
    <scope>NUCLEOTIDE SEQUENCE</scope>
    <source>
        <strain evidence="2">JCM 3090</strain>
    </source>
</reference>
<dbReference type="Pfam" id="PF19590">
    <property type="entry name" value="TrbL_3"/>
    <property type="match status" value="1"/>
</dbReference>
<evidence type="ECO:0000256" key="1">
    <source>
        <dbReference type="SAM" id="Phobius"/>
    </source>
</evidence>
<accession>A0A8J3F9X8</accession>
<feature type="transmembrane region" description="Helical" evidence="1">
    <location>
        <begin position="57"/>
        <end position="76"/>
    </location>
</feature>
<keyword evidence="3" id="KW-1185">Reference proteome</keyword>
<comment type="caution">
    <text evidence="2">The sequence shown here is derived from an EMBL/GenBank/DDBJ whole genome shotgun (WGS) entry which is preliminary data.</text>
</comment>
<feature type="transmembrane region" description="Helical" evidence="1">
    <location>
        <begin position="22"/>
        <end position="45"/>
    </location>
</feature>
<sequence>MLGPTAVAYLLNGILEWLAERLVVAFDTIVGILTKVLLVIPDVTALPQIKALTGRSVWVVDTIFVLVFLAAGVLVMCAGGSERARYEAKDLAPRMVVGFIAAHFSPLICSMAINLANALTFAFADRPGTESAVAAMRRHLRGALSGDQAAALLLVLIGVLVVVLAGIAVFQALARLCALLVLAAFAPIALAMHALPQTDPLAKLWWRGFGGCLAVPVLQAFVLQAAMWMLTDPQVLLPHLGLPGDGAAVVNLLIVVVLLWATVKIPRQVARLVRSPSAGGRTVVGAIVRVAVTRAIPIPGLKGR</sequence>
<evidence type="ECO:0000313" key="2">
    <source>
        <dbReference type="EMBL" id="GGJ90043.1"/>
    </source>
</evidence>
<feature type="transmembrane region" description="Helical" evidence="1">
    <location>
        <begin position="144"/>
        <end position="167"/>
    </location>
</feature>
<keyword evidence="1" id="KW-0812">Transmembrane</keyword>
<evidence type="ECO:0000313" key="3">
    <source>
        <dbReference type="Proteomes" id="UP000649739"/>
    </source>
</evidence>
<feature type="transmembrane region" description="Helical" evidence="1">
    <location>
        <begin position="96"/>
        <end position="123"/>
    </location>
</feature>
<feature type="transmembrane region" description="Helical" evidence="1">
    <location>
        <begin position="246"/>
        <end position="265"/>
    </location>
</feature>
<keyword evidence="1" id="KW-1133">Transmembrane helix</keyword>
<organism evidence="2 3">
    <name type="scientific">Pilimelia anulata</name>
    <dbReference type="NCBI Taxonomy" id="53371"/>
    <lineage>
        <taxon>Bacteria</taxon>
        <taxon>Bacillati</taxon>
        <taxon>Actinomycetota</taxon>
        <taxon>Actinomycetes</taxon>
        <taxon>Micromonosporales</taxon>
        <taxon>Micromonosporaceae</taxon>
        <taxon>Pilimelia</taxon>
    </lineage>
</organism>
<dbReference type="AlphaFoldDB" id="A0A8J3F9X8"/>
<protein>
    <submittedName>
        <fullName evidence="2">Uncharacterized protein</fullName>
    </submittedName>
</protein>